<feature type="domain" description="NAD(P)H-quinone oxidoreductase subunit 2 N-terminal" evidence="2">
    <location>
        <begin position="56"/>
        <end position="100"/>
    </location>
</feature>
<name>A0AA38T8A0_9ASTR</name>
<dbReference type="AlphaFoldDB" id="A0AA38T8A0"/>
<keyword evidence="1" id="KW-1133">Transmembrane helix</keyword>
<keyword evidence="4" id="KW-1185">Reference proteome</keyword>
<dbReference type="Proteomes" id="UP001172457">
    <property type="component" value="Chromosome 6"/>
</dbReference>
<dbReference type="InterPro" id="IPR045693">
    <property type="entry name" value="Ndh2_N"/>
</dbReference>
<sequence>MYLICLGVFRRWRSSYEVHTVGPVAGASGLRTAASDHGCTYIFLNENFILDSTIIFMKGFRLLLFNGSLIFLECILIFGLILLLMIDSTSDQKIYLGYISSLQQNDNKNQESYLGSNENPSICENARTLLNLIFHLNCTKSQALTINLIAVLGWREVLPDVPFDILGELLVVLCGGRRSGGEGTMVIGTLIGEIDSIWGSFGEEGDFTK</sequence>
<keyword evidence="1" id="KW-0812">Transmembrane</keyword>
<proteinExistence type="predicted"/>
<dbReference type="PANTHER" id="PTHR45564">
    <property type="entry name" value="NAD(P)H-QUINONE OXIDOREDUCTASE SUBUNIT 2 B, CHLOROPLASTIC"/>
    <property type="match status" value="1"/>
</dbReference>
<organism evidence="3 4">
    <name type="scientific">Centaurea solstitialis</name>
    <name type="common">yellow star-thistle</name>
    <dbReference type="NCBI Taxonomy" id="347529"/>
    <lineage>
        <taxon>Eukaryota</taxon>
        <taxon>Viridiplantae</taxon>
        <taxon>Streptophyta</taxon>
        <taxon>Embryophyta</taxon>
        <taxon>Tracheophyta</taxon>
        <taxon>Spermatophyta</taxon>
        <taxon>Magnoliopsida</taxon>
        <taxon>eudicotyledons</taxon>
        <taxon>Gunneridae</taxon>
        <taxon>Pentapetalae</taxon>
        <taxon>asterids</taxon>
        <taxon>campanulids</taxon>
        <taxon>Asterales</taxon>
        <taxon>Asteraceae</taxon>
        <taxon>Carduoideae</taxon>
        <taxon>Cardueae</taxon>
        <taxon>Centaureinae</taxon>
        <taxon>Centaurea</taxon>
    </lineage>
</organism>
<protein>
    <recommendedName>
        <fullName evidence="2">NAD(P)H-quinone oxidoreductase subunit 2 N-terminal domain-containing protein</fullName>
    </recommendedName>
</protein>
<dbReference type="EMBL" id="JARYMX010000006">
    <property type="protein sequence ID" value="KAJ9546128.1"/>
    <property type="molecule type" value="Genomic_DNA"/>
</dbReference>
<reference evidence="3" key="1">
    <citation type="submission" date="2023-03" db="EMBL/GenBank/DDBJ databases">
        <title>Chromosome-scale reference genome and RAD-based genetic map of yellow starthistle (Centaurea solstitialis) reveal putative structural variation and QTLs associated with invader traits.</title>
        <authorList>
            <person name="Reatini B."/>
            <person name="Cang F.A."/>
            <person name="Jiang Q."/>
            <person name="Mckibben M.T.W."/>
            <person name="Barker M.S."/>
            <person name="Rieseberg L.H."/>
            <person name="Dlugosch K.M."/>
        </authorList>
    </citation>
    <scope>NUCLEOTIDE SEQUENCE</scope>
    <source>
        <strain evidence="3">CAN-66</strain>
        <tissue evidence="3">Leaf</tissue>
    </source>
</reference>
<evidence type="ECO:0000313" key="3">
    <source>
        <dbReference type="EMBL" id="KAJ9546128.1"/>
    </source>
</evidence>
<evidence type="ECO:0000256" key="1">
    <source>
        <dbReference type="SAM" id="Phobius"/>
    </source>
</evidence>
<accession>A0AA38T8A0</accession>
<dbReference type="PANTHER" id="PTHR45564:SF1">
    <property type="entry name" value="NAD(P)H-QUINONE OXIDOREDUCTASE SUBUNIT 2"/>
    <property type="match status" value="1"/>
</dbReference>
<dbReference type="Pfam" id="PF19530">
    <property type="entry name" value="Ndh2_N"/>
    <property type="match status" value="1"/>
</dbReference>
<comment type="caution">
    <text evidence="3">The sequence shown here is derived from an EMBL/GenBank/DDBJ whole genome shotgun (WGS) entry which is preliminary data.</text>
</comment>
<keyword evidence="1" id="KW-0472">Membrane</keyword>
<gene>
    <name evidence="3" type="ORF">OSB04_025835</name>
</gene>
<evidence type="ECO:0000259" key="2">
    <source>
        <dbReference type="Pfam" id="PF19530"/>
    </source>
</evidence>
<feature type="transmembrane region" description="Helical" evidence="1">
    <location>
        <begin position="62"/>
        <end position="86"/>
    </location>
</feature>
<evidence type="ECO:0000313" key="4">
    <source>
        <dbReference type="Proteomes" id="UP001172457"/>
    </source>
</evidence>